<dbReference type="PANTHER" id="PTHR48071">
    <property type="entry name" value="SRCR DOMAIN-CONTAINING PROTEIN"/>
    <property type="match status" value="1"/>
</dbReference>
<keyword evidence="9" id="KW-0472">Membrane</keyword>
<dbReference type="SUPFAM" id="SSF56487">
    <property type="entry name" value="SRCR-like"/>
    <property type="match status" value="8"/>
</dbReference>
<feature type="domain" description="EGF-like" evidence="11">
    <location>
        <begin position="2620"/>
        <end position="2656"/>
    </location>
</feature>
<dbReference type="Pfam" id="PF00530">
    <property type="entry name" value="SRCR"/>
    <property type="match status" value="8"/>
</dbReference>
<feature type="domain" description="EGF-like" evidence="11">
    <location>
        <begin position="2422"/>
        <end position="2464"/>
    </location>
</feature>
<feature type="domain" description="WSC" evidence="14">
    <location>
        <begin position="11"/>
        <end position="104"/>
    </location>
</feature>
<keyword evidence="5" id="KW-0245">EGF-like domain</keyword>
<dbReference type="GO" id="GO:0007160">
    <property type="term" value="P:cell-matrix adhesion"/>
    <property type="evidence" value="ECO:0007669"/>
    <property type="project" value="InterPro"/>
</dbReference>
<dbReference type="SMART" id="SM00202">
    <property type="entry name" value="SR"/>
    <property type="match status" value="8"/>
</dbReference>
<dbReference type="SMART" id="SM00181">
    <property type="entry name" value="EGF"/>
    <property type="match status" value="3"/>
</dbReference>
<evidence type="ECO:0000256" key="5">
    <source>
        <dbReference type="PROSITE-ProRule" id="PRU00076"/>
    </source>
</evidence>
<dbReference type="PRINTS" id="PR00258">
    <property type="entry name" value="SPERACTRCPTR"/>
</dbReference>
<evidence type="ECO:0000313" key="17">
    <source>
        <dbReference type="Proteomes" id="UP000887568"/>
    </source>
</evidence>
<evidence type="ECO:0000256" key="6">
    <source>
        <dbReference type="PROSITE-ProRule" id="PRU00196"/>
    </source>
</evidence>
<feature type="domain" description="WSC" evidence="14">
    <location>
        <begin position="347"/>
        <end position="441"/>
    </location>
</feature>
<dbReference type="SMART" id="SM00321">
    <property type="entry name" value="WSC"/>
    <property type="match status" value="3"/>
</dbReference>
<feature type="domain" description="SRCR" evidence="12">
    <location>
        <begin position="776"/>
        <end position="878"/>
    </location>
</feature>
<dbReference type="InterPro" id="IPR003886">
    <property type="entry name" value="NIDO_dom"/>
</dbReference>
<dbReference type="InterPro" id="IPR000436">
    <property type="entry name" value="Sushi_SCR_CCP_dom"/>
</dbReference>
<dbReference type="SMART" id="SM00032">
    <property type="entry name" value="CCP"/>
    <property type="match status" value="3"/>
</dbReference>
<dbReference type="PROSITE" id="PS50923">
    <property type="entry name" value="SUSHI"/>
    <property type="match status" value="3"/>
</dbReference>
<accession>A0A914BA67</accession>
<dbReference type="InterPro" id="IPR035976">
    <property type="entry name" value="Sushi/SCR/CCP_sf"/>
</dbReference>
<keyword evidence="9" id="KW-1133">Transmembrane helix</keyword>
<dbReference type="Gene3D" id="3.10.250.10">
    <property type="entry name" value="SRCR-like domain"/>
    <property type="match status" value="8"/>
</dbReference>
<dbReference type="GeneID" id="119741307"/>
<feature type="disulfide bond" evidence="6">
    <location>
        <begin position="1020"/>
        <end position="1084"/>
    </location>
</feature>
<evidence type="ECO:0000313" key="16">
    <source>
        <dbReference type="EnsemblMetazoa" id="XP_038072986.1"/>
    </source>
</evidence>
<dbReference type="PROSITE" id="PS00022">
    <property type="entry name" value="EGF_1"/>
    <property type="match status" value="1"/>
</dbReference>
<dbReference type="GO" id="GO:0016020">
    <property type="term" value="C:membrane"/>
    <property type="evidence" value="ECO:0007669"/>
    <property type="project" value="InterPro"/>
</dbReference>
<dbReference type="CDD" id="cd00054">
    <property type="entry name" value="EGF_CA"/>
    <property type="match status" value="1"/>
</dbReference>
<dbReference type="FunFam" id="3.10.250.10:FF:000001">
    <property type="entry name" value="Lysyl oxidase 4 isoform X1"/>
    <property type="match status" value="3"/>
</dbReference>
<feature type="domain" description="SRCR" evidence="12">
    <location>
        <begin position="1413"/>
        <end position="1515"/>
    </location>
</feature>
<dbReference type="InterPro" id="IPR036364">
    <property type="entry name" value="SEA_dom_sf"/>
</dbReference>
<feature type="disulfide bond" evidence="6">
    <location>
        <begin position="1033"/>
        <end position="1094"/>
    </location>
</feature>
<feature type="domain" description="NIDO" evidence="15">
    <location>
        <begin position="600"/>
        <end position="764"/>
    </location>
</feature>
<feature type="domain" description="SEA" evidence="10">
    <location>
        <begin position="2512"/>
        <end position="2622"/>
    </location>
</feature>
<dbReference type="PROSITE" id="PS51220">
    <property type="entry name" value="NIDO"/>
    <property type="match status" value="1"/>
</dbReference>
<feature type="domain" description="SRCR" evidence="12">
    <location>
        <begin position="1308"/>
        <end position="1410"/>
    </location>
</feature>
<feature type="disulfide bond" evidence="6">
    <location>
        <begin position="954"/>
        <end position="964"/>
    </location>
</feature>
<feature type="compositionally biased region" description="Polar residues" evidence="8">
    <location>
        <begin position="1845"/>
        <end position="1856"/>
    </location>
</feature>
<keyword evidence="1" id="KW-0732">Signal</keyword>
<keyword evidence="9" id="KW-0812">Transmembrane</keyword>
<feature type="disulfide bond" evidence="6">
    <location>
        <begin position="847"/>
        <end position="857"/>
    </location>
</feature>
<feature type="compositionally biased region" description="Low complexity" evidence="8">
    <location>
        <begin position="2178"/>
        <end position="2194"/>
    </location>
</feature>
<evidence type="ECO:0000259" key="12">
    <source>
        <dbReference type="PROSITE" id="PS50287"/>
    </source>
</evidence>
<dbReference type="PROSITE" id="PS01186">
    <property type="entry name" value="EGF_2"/>
    <property type="match status" value="2"/>
</dbReference>
<feature type="domain" description="Sushi" evidence="13">
    <location>
        <begin position="457"/>
        <end position="516"/>
    </location>
</feature>
<dbReference type="Gene3D" id="2.10.70.10">
    <property type="entry name" value="Complement Module, domain 1"/>
    <property type="match status" value="3"/>
</dbReference>
<dbReference type="InterPro" id="IPR036772">
    <property type="entry name" value="SRCR-like_dom_sf"/>
</dbReference>
<dbReference type="PROSITE" id="PS50024">
    <property type="entry name" value="SEA"/>
    <property type="match status" value="1"/>
</dbReference>
<feature type="compositionally biased region" description="Polar residues" evidence="8">
    <location>
        <begin position="2293"/>
        <end position="2327"/>
    </location>
</feature>
<feature type="disulfide bond" evidence="6">
    <location>
        <begin position="1064"/>
        <end position="1074"/>
    </location>
</feature>
<evidence type="ECO:0000256" key="8">
    <source>
        <dbReference type="SAM" id="MobiDB-lite"/>
    </source>
</evidence>
<feature type="domain" description="Sushi" evidence="13">
    <location>
        <begin position="288"/>
        <end position="347"/>
    </location>
</feature>
<name>A0A914BA67_PATMI</name>
<dbReference type="FunFam" id="3.10.250.10:FF:000006">
    <property type="entry name" value="neurotrypsin isoform X2"/>
    <property type="match status" value="3"/>
</dbReference>
<feature type="disulfide bond" evidence="5">
    <location>
        <begin position="2646"/>
        <end position="2655"/>
    </location>
</feature>
<dbReference type="SUPFAM" id="SSF57535">
    <property type="entry name" value="Complement control module/SCR domain"/>
    <property type="match status" value="3"/>
</dbReference>
<dbReference type="InterPro" id="IPR001190">
    <property type="entry name" value="SRCR"/>
</dbReference>
<dbReference type="InterPro" id="IPR000152">
    <property type="entry name" value="EGF-type_Asp/Asn_hydroxyl_site"/>
</dbReference>
<feature type="region of interest" description="Disordered" evidence="8">
    <location>
        <begin position="2107"/>
        <end position="2139"/>
    </location>
</feature>
<proteinExistence type="predicted"/>
<dbReference type="InterPro" id="IPR009030">
    <property type="entry name" value="Growth_fac_rcpt_cys_sf"/>
</dbReference>
<dbReference type="Pfam" id="PF01822">
    <property type="entry name" value="WSC"/>
    <property type="match status" value="3"/>
</dbReference>
<dbReference type="SUPFAM" id="SSF82671">
    <property type="entry name" value="SEA domain"/>
    <property type="match status" value="1"/>
</dbReference>
<dbReference type="InterPro" id="IPR001881">
    <property type="entry name" value="EGF-like_Ca-bd_dom"/>
</dbReference>
<evidence type="ECO:0000256" key="7">
    <source>
        <dbReference type="PROSITE-ProRule" id="PRU00302"/>
    </source>
</evidence>
<feature type="domain" description="SRCR" evidence="12">
    <location>
        <begin position="882"/>
        <end position="985"/>
    </location>
</feature>
<keyword evidence="2" id="KW-0677">Repeat</keyword>
<dbReference type="CDD" id="cd00033">
    <property type="entry name" value="CCP"/>
    <property type="match status" value="3"/>
</dbReference>
<evidence type="ECO:0000256" key="3">
    <source>
        <dbReference type="ARBA" id="ARBA00023157"/>
    </source>
</evidence>
<feature type="region of interest" description="Disordered" evidence="8">
    <location>
        <begin position="1871"/>
        <end position="1891"/>
    </location>
</feature>
<evidence type="ECO:0000256" key="9">
    <source>
        <dbReference type="SAM" id="Phobius"/>
    </source>
</evidence>
<dbReference type="Pfam" id="PF00084">
    <property type="entry name" value="Sushi"/>
    <property type="match status" value="3"/>
</dbReference>
<keyword evidence="4" id="KW-0325">Glycoprotein</keyword>
<organism evidence="16 17">
    <name type="scientific">Patiria miniata</name>
    <name type="common">Bat star</name>
    <name type="synonym">Asterina miniata</name>
    <dbReference type="NCBI Taxonomy" id="46514"/>
    <lineage>
        <taxon>Eukaryota</taxon>
        <taxon>Metazoa</taxon>
        <taxon>Echinodermata</taxon>
        <taxon>Eleutherozoa</taxon>
        <taxon>Asterozoa</taxon>
        <taxon>Asteroidea</taxon>
        <taxon>Valvatacea</taxon>
        <taxon>Valvatida</taxon>
        <taxon>Asterinidae</taxon>
        <taxon>Patiria</taxon>
    </lineage>
</organism>
<feature type="transmembrane region" description="Helical" evidence="9">
    <location>
        <begin position="2685"/>
        <end position="2706"/>
    </location>
</feature>
<evidence type="ECO:0000256" key="2">
    <source>
        <dbReference type="ARBA" id="ARBA00022737"/>
    </source>
</evidence>
<dbReference type="SUPFAM" id="SSF57184">
    <property type="entry name" value="Growth factor receptor domain"/>
    <property type="match status" value="1"/>
</dbReference>
<feature type="domain" description="SRCR" evidence="12">
    <location>
        <begin position="995"/>
        <end position="1095"/>
    </location>
</feature>
<feature type="disulfide bond" evidence="6">
    <location>
        <begin position="1484"/>
        <end position="1494"/>
    </location>
</feature>
<keyword evidence="17" id="KW-1185">Reference proteome</keyword>
<dbReference type="InterPro" id="IPR002889">
    <property type="entry name" value="WSC_carb-bd"/>
</dbReference>
<dbReference type="GO" id="GO:0005509">
    <property type="term" value="F:calcium ion binding"/>
    <property type="evidence" value="ECO:0007669"/>
    <property type="project" value="InterPro"/>
</dbReference>
<evidence type="ECO:0000256" key="1">
    <source>
        <dbReference type="ARBA" id="ARBA00022729"/>
    </source>
</evidence>
<feature type="disulfide bond" evidence="6">
    <location>
        <begin position="1169"/>
        <end position="1179"/>
    </location>
</feature>
<feature type="compositionally biased region" description="Polar residues" evidence="8">
    <location>
        <begin position="1872"/>
        <end position="1883"/>
    </location>
</feature>
<feature type="disulfide bond" evidence="6">
    <location>
        <begin position="1379"/>
        <end position="1389"/>
    </location>
</feature>
<dbReference type="SMART" id="SM00539">
    <property type="entry name" value="NIDO"/>
    <property type="match status" value="1"/>
</dbReference>
<sequence length="2731" mass="292279">MFSKFVFLCPVPGYLGCFGDASDRALPVGPAIDNEQSVERCFRNCLQPTEYKYAGLQDAQECWCGNNDYDKHGEEPDSDCQDVCTGNSDQICGGGWRLSVYRVSQGVCSNDIGPPTNGDHTITNPPSLSYNLNNFKFFGTRVDFSCDPGYTLHGTSSIECIETGYSNVTWSDSVPTCEVPGYLGCFGDASDRALSVGPAIDNEQSVERCFRNCLEPTEYKYAGLQNAQECWCGNNDYDKHGEEPDSDCQDVCTGNSDQICGGGWRLSVYRVLEGVCSNDIGPPTNGDHTITNPPSLSYNLNNFKFFGTRVDFSCDPGYTLHGASSIECIETGYSNVTWSDSVPTCEVPGYLGCFGDASDRALPFGPAIEYNQQSVERCFRNCLEPTEYKYAGLQDAQECWCGNNDYDKHGEEPDSDCQDVCTGNSDQICGGGWRLSVYRVSQGVCSNDIGPPTNGDHTITNPPSLSYNLNNFKFFGTRVDFSCDPGYTLHGTSSIECIETGYSNVTWSDSVPTCEETDEETEGDNDGLMFLYGTNEGDSILPPNDDQGSGRLSLAKPFPVFDQSHESLYVNTNGVFSFLTQVSEYTPKPFPLVDEILVAVFWADVNIQHNGSVWYREVASRTSDNELMFVKAENIVRQAFVNQTLADFVADWMFVATWDKVPFFIWPYERQNDVLTNTFQAVFVSDSVYSFTIFNYENICWTTGRNSGGNTLGQNGVPAVVGVNAGDGYTFIAVPNSRGDLIVDVDQDTNVNTTGRFVFRIDSSQAYYKNVSQAEVRLVDGSDSTEGRVEVFANGVWGTVCDNNWGLNEANVVCRQLGFKKAEAALSMATFGPGSAGQDIHLDEVDCIGDEHSLLDCRNKGLGINICSHDEDAGVRCQVQDFRLVNGSKTSEGRVEVFVNGGWATVCGRHENWDIDDATVLCRDLGFQGALEASSAVYGVGDEDQALFLDYLDCDGDEASLFDCPNHGFTVPDCYHELDAGVRCQVVSSESLEGVRLVDGSGPHEGRVEVFALGNWGTICDDNWNAQDGIVVCRQLGYNSVLTTKSSAAFGPGTGDVLLDELKCTGNEKHLGECYHRGIGISNCYHSEDAGVVCYDALVRLTGGSTTYEGGVEVFVDHAWGTVCDNNWDLLSANVTCRQLGYRSATEALTNAAFGPADDDVPILLDVTCSGNEDSIFECERDVVGNNVCSHSQDAGVRCEVGVRLAGGSDSSEGRVEVFGFGAWGTVCDDGWDITDAIVICRQLGFPGAIEAVTHAGFGGGTSEMEILLDEVSCAGDEETVFDCQHDGLGVNNCGHLEDAGVRCDIKVGLVNGSDSSEGRVEVFSQGAWGTVCDDNWDITDAIVICRHLGFPGAIEAVTNAGFGGGASEMEILLDEVSCTGDEETIFDCQHNGVGITNCRHSDDAGVRCVIKVRLVDGSDSSEGRVEIVSHGATGTVCDDNWDITEATVICRQLGFPEAIEAVTHAGFGEGASDMIILLDEVSCTGDEETIFDCQHDGLGIHDCGHGDDAGVRCDINVRLMGGSNSSEGRVEVFGFGAWGTVCDDDWDITDAIVICRQLGFPGAIEAVTHAGFGGGTSEMEILLDEVSCAGDEETVFDCQHDGLGVNDCGHLEDAGVRCVIEGEQITTTQDSTTEIAYVEPSTKVQEVDTTELAVGTDSSLLQSTSALAGGTLLESTTSQDDFTTASEPVTSKITAESTTIQTGRPLATFTSTQAGSTLLDSITSENDGLLMTPQTTIQTGVPSADSIIALTENFVFDSTTSPALTTAPVESTTKSTDSSLSTTANVEGFSLDSIITQAETATVDSITAPTEKFFLESTTFPVESTTKSTDSSSTMTAQAKGVSLESTQAEPATVHSTTSLTTNFLHEFDSKTSPVSTTAPVESTTKSTDCSSSTTAKAEWFSLESIITQAETATVDSITALTENFLFESTTFPVESKTKTTDSGSPTTPQAEGLSLESIITQAETATFDSSTSLTNKFLFDSSTSLTNKFLFDSTTLSVEYTNSKSPTTAQAEGFSLESIITQAETATVHSTTTLSTNFLFDSTFPVESKTKTTDSVSPTTQDEGFSLESIITQAETSTVDSKATRADLFLTTNEPTEETYITISKSTKSEVTDSVTEEAEYSSKESSTELKLGSSTETMDADNTAALFDSFSTESLATSTQSATIQAESGSVQSPTISQAGSSSGGSIITQAESSSVESTSTKAELLSTSESAAENSITKSTSTESEVTTSVTEDGTKVEHSPTETTTEVKFGTATETLYATNMGPPFERVSTTSSSTSIQPTTNKEESGSVKSPSVTQVGGSSDDSTIDTPVETSPVDPQTSPAESAIPTSEVTTEESTTDKSMSTKSEVATMDDHSTMESTTTEAWLTDSTGYATYEVLQFVATSQNPLTDMSTESGIEASTEMMGVTTQVSNTQTDAEARCANELAICGEHAVCTDTLNSYRCDCEDGYEKTTNATQCEEIFPCLDSTVKQSCRNRSFVDCVHDRPGQSHCENCLDGWTLHNARCQKLHRFIGSLKVIRINGTVAKFTEDLRNTSSVEFTTLSTELQEVLTESSDATTCKVLGFTNGSIDVEFLLLFPDTSNVTEDVVQEAIVNYFSGNSALLELDLGTVVVVELSLFCEFDSCLNGGTCSIINDEIECTCTEGYIGSNCDTATINPSTSVSTSTTTPDLRDTSVISMDAIIAIAAAGAVTLILVVVVVVAKCWGKSKVAPLNPDSEIQTGQQPGQ</sequence>
<evidence type="ECO:0000259" key="10">
    <source>
        <dbReference type="PROSITE" id="PS50024"/>
    </source>
</evidence>
<dbReference type="SMART" id="SM00179">
    <property type="entry name" value="EGF_CA"/>
    <property type="match status" value="1"/>
</dbReference>
<feature type="compositionally biased region" description="Low complexity" evidence="8">
    <location>
        <begin position="1825"/>
        <end position="1837"/>
    </location>
</feature>
<evidence type="ECO:0000256" key="4">
    <source>
        <dbReference type="ARBA" id="ARBA00023180"/>
    </source>
</evidence>
<feature type="region of interest" description="Disordered" evidence="8">
    <location>
        <begin position="2168"/>
        <end position="2250"/>
    </location>
</feature>
<dbReference type="Pfam" id="PF06119">
    <property type="entry name" value="NIDO"/>
    <property type="match status" value="1"/>
</dbReference>
<comment type="caution">
    <text evidence="6">Lacks conserved residue(s) required for the propagation of feature annotation.</text>
</comment>
<feature type="compositionally biased region" description="Low complexity" evidence="8">
    <location>
        <begin position="2274"/>
        <end position="2286"/>
    </location>
</feature>
<evidence type="ECO:0000259" key="11">
    <source>
        <dbReference type="PROSITE" id="PS50026"/>
    </source>
</evidence>
<feature type="compositionally biased region" description="Polar residues" evidence="8">
    <location>
        <begin position="2168"/>
        <end position="2177"/>
    </location>
</feature>
<feature type="domain" description="SRCR" evidence="12">
    <location>
        <begin position="1099"/>
        <end position="1200"/>
    </location>
</feature>
<dbReference type="PROSITE" id="PS00420">
    <property type="entry name" value="SRCR_1"/>
    <property type="match status" value="6"/>
</dbReference>
<dbReference type="InterPro" id="IPR000082">
    <property type="entry name" value="SEA_dom"/>
</dbReference>
<keyword evidence="3 6" id="KW-1015">Disulfide bond</keyword>
<feature type="domain" description="Sushi" evidence="13">
    <location>
        <begin position="120"/>
        <end position="179"/>
    </location>
</feature>
<dbReference type="PROSITE" id="PS00010">
    <property type="entry name" value="ASX_HYDROXYL"/>
    <property type="match status" value="1"/>
</dbReference>
<feature type="region of interest" description="Disordered" evidence="8">
    <location>
        <begin position="2265"/>
        <end position="2362"/>
    </location>
</feature>
<reference evidence="16" key="1">
    <citation type="submission" date="2022-11" db="UniProtKB">
        <authorList>
            <consortium name="EnsemblMetazoa"/>
        </authorList>
    </citation>
    <scope>IDENTIFICATION</scope>
</reference>
<feature type="disulfide bond" evidence="6">
    <location>
        <begin position="1589"/>
        <end position="1599"/>
    </location>
</feature>
<dbReference type="FunFam" id="3.10.250.10:FF:000011">
    <property type="entry name" value="Scavenger receptor class A member 5"/>
    <property type="match status" value="2"/>
</dbReference>
<dbReference type="PANTHER" id="PTHR48071:SF18">
    <property type="entry name" value="DELETED IN MALIGNANT BRAIN TUMORS 1 PROTEIN-RELATED"/>
    <property type="match status" value="1"/>
</dbReference>
<feature type="domain" description="SRCR" evidence="12">
    <location>
        <begin position="1518"/>
        <end position="1620"/>
    </location>
</feature>
<evidence type="ECO:0000259" key="14">
    <source>
        <dbReference type="PROSITE" id="PS51212"/>
    </source>
</evidence>
<dbReference type="OrthoDB" id="5985073at2759"/>
<evidence type="ECO:0000259" key="15">
    <source>
        <dbReference type="PROSITE" id="PS51220"/>
    </source>
</evidence>
<feature type="disulfide bond" evidence="6">
    <location>
        <begin position="1274"/>
        <end position="1284"/>
    </location>
</feature>
<dbReference type="Pfam" id="PF01390">
    <property type="entry name" value="SEA"/>
    <property type="match status" value="1"/>
</dbReference>
<dbReference type="EnsemblMetazoa" id="XM_038217058.1">
    <property type="protein sequence ID" value="XP_038072986.1"/>
    <property type="gene ID" value="LOC119741307"/>
</dbReference>
<evidence type="ECO:0000259" key="13">
    <source>
        <dbReference type="PROSITE" id="PS50923"/>
    </source>
</evidence>
<dbReference type="PROSITE" id="PS51212">
    <property type="entry name" value="WSC"/>
    <property type="match status" value="3"/>
</dbReference>
<dbReference type="PROSITE" id="PS50026">
    <property type="entry name" value="EGF_3"/>
    <property type="match status" value="2"/>
</dbReference>
<feature type="domain" description="WSC" evidence="14">
    <location>
        <begin position="179"/>
        <end position="272"/>
    </location>
</feature>
<protein>
    <submittedName>
        <fullName evidence="16">Uncharacterized protein</fullName>
    </submittedName>
</protein>
<dbReference type="Proteomes" id="UP000887568">
    <property type="component" value="Unplaced"/>
</dbReference>
<feature type="region of interest" description="Disordered" evidence="8">
    <location>
        <begin position="1824"/>
        <end position="1856"/>
    </location>
</feature>
<dbReference type="Gene3D" id="2.10.25.10">
    <property type="entry name" value="Laminin"/>
    <property type="match status" value="2"/>
</dbReference>
<feature type="domain" description="SRCR" evidence="12">
    <location>
        <begin position="1203"/>
        <end position="1305"/>
    </location>
</feature>
<feature type="compositionally biased region" description="Low complexity" evidence="8">
    <location>
        <begin position="2223"/>
        <end position="2236"/>
    </location>
</feature>
<dbReference type="RefSeq" id="XP_038072986.1">
    <property type="nucleotide sequence ID" value="XM_038217058.1"/>
</dbReference>
<dbReference type="InterPro" id="IPR000742">
    <property type="entry name" value="EGF"/>
</dbReference>
<keyword evidence="7" id="KW-0768">Sushi</keyword>
<dbReference type="PROSITE" id="PS50287">
    <property type="entry name" value="SRCR_2"/>
    <property type="match status" value="8"/>
</dbReference>
<feature type="compositionally biased region" description="Polar residues" evidence="8">
    <location>
        <begin position="2195"/>
        <end position="2222"/>
    </location>
</feature>